<dbReference type="RefSeq" id="WP_247025845.1">
    <property type="nucleotide sequence ID" value="NZ_JALKCH010000001.1"/>
</dbReference>
<comment type="caution">
    <text evidence="1">The sequence shown here is derived from an EMBL/GenBank/DDBJ whole genome shotgun (WGS) entry which is preliminary data.</text>
</comment>
<protein>
    <submittedName>
        <fullName evidence="1">Histidine phosphatase family protein</fullName>
    </submittedName>
</protein>
<dbReference type="InterPro" id="IPR050275">
    <property type="entry name" value="PGM_Phosphatase"/>
</dbReference>
<dbReference type="Gene3D" id="3.40.50.1240">
    <property type="entry name" value="Phosphoglycerate mutase-like"/>
    <property type="match status" value="1"/>
</dbReference>
<organism evidence="1 2">
    <name type="scientific">Ancylobacter crimeensis</name>
    <dbReference type="NCBI Taxonomy" id="2579147"/>
    <lineage>
        <taxon>Bacteria</taxon>
        <taxon>Pseudomonadati</taxon>
        <taxon>Pseudomonadota</taxon>
        <taxon>Alphaproteobacteria</taxon>
        <taxon>Hyphomicrobiales</taxon>
        <taxon>Xanthobacteraceae</taxon>
        <taxon>Ancylobacter</taxon>
    </lineage>
</organism>
<dbReference type="EMBL" id="JALKCH010000001">
    <property type="protein sequence ID" value="MCK0195568.1"/>
    <property type="molecule type" value="Genomic_DNA"/>
</dbReference>
<accession>A0ABT0D6K0</accession>
<dbReference type="SMART" id="SM00855">
    <property type="entry name" value="PGAM"/>
    <property type="match status" value="1"/>
</dbReference>
<dbReference type="CDD" id="cd07067">
    <property type="entry name" value="HP_PGM_like"/>
    <property type="match status" value="1"/>
</dbReference>
<dbReference type="Proteomes" id="UP001203284">
    <property type="component" value="Unassembled WGS sequence"/>
</dbReference>
<reference evidence="1 2" key="1">
    <citation type="submission" date="2022-04" db="EMBL/GenBank/DDBJ databases">
        <authorList>
            <person name="Grouzdev D.S."/>
            <person name="Pantiukh K.S."/>
            <person name="Krutkina M.S."/>
        </authorList>
    </citation>
    <scope>NUCLEOTIDE SEQUENCE [LARGE SCALE GENOMIC DNA]</scope>
    <source>
        <strain evidence="1 2">6x-1</strain>
    </source>
</reference>
<gene>
    <name evidence="1" type="ORF">MWN34_01430</name>
</gene>
<dbReference type="PANTHER" id="PTHR48100:SF1">
    <property type="entry name" value="HISTIDINE PHOSPHATASE FAMILY PROTEIN-RELATED"/>
    <property type="match status" value="1"/>
</dbReference>
<evidence type="ECO:0000313" key="2">
    <source>
        <dbReference type="Proteomes" id="UP001203284"/>
    </source>
</evidence>
<name>A0ABT0D6K0_9HYPH</name>
<proteinExistence type="predicted"/>
<dbReference type="InterPro" id="IPR029033">
    <property type="entry name" value="His_PPase_superfam"/>
</dbReference>
<keyword evidence="2" id="KW-1185">Reference proteome</keyword>
<dbReference type="PANTHER" id="PTHR48100">
    <property type="entry name" value="BROAD-SPECIFICITY PHOSPHATASE YOR283W-RELATED"/>
    <property type="match status" value="1"/>
</dbReference>
<evidence type="ECO:0000313" key="1">
    <source>
        <dbReference type="EMBL" id="MCK0195568.1"/>
    </source>
</evidence>
<dbReference type="InterPro" id="IPR013078">
    <property type="entry name" value="His_Pase_superF_clade-1"/>
</dbReference>
<sequence>MQLLLIRHGNTFEPGETSRWVGARTDLPLTTEGRAQAARLGARLREAGLAPSAIVHGPMLRHRQSAEELASALGHPANTLLRDERLQEIDYGTWEDRSNAEIASFVPEAVLAAWSRDGVWPAVAGWATREADFLATLRGVLADIAARAGEGERIALVTSGGTIRSLYRAAGFDAEGADTRARTGSASALTRLGDDWRLDFWNRRPDDL</sequence>
<dbReference type="SUPFAM" id="SSF53254">
    <property type="entry name" value="Phosphoglycerate mutase-like"/>
    <property type="match status" value="1"/>
</dbReference>
<dbReference type="Pfam" id="PF00300">
    <property type="entry name" value="His_Phos_1"/>
    <property type="match status" value="1"/>
</dbReference>